<evidence type="ECO:0000256" key="3">
    <source>
        <dbReference type="ARBA" id="ARBA00022679"/>
    </source>
</evidence>
<evidence type="ECO:0000256" key="4">
    <source>
        <dbReference type="ARBA" id="ARBA00022691"/>
    </source>
</evidence>
<comment type="similarity">
    <text evidence="1">Belongs to the N(4)/N(6)-methyltransferase family. N(4) subfamily.</text>
</comment>
<comment type="catalytic activity">
    <reaction evidence="7">
        <text>a 2'-deoxycytidine in DNA + S-adenosyl-L-methionine = an N(4)-methyl-2'-deoxycytidine in DNA + S-adenosyl-L-homocysteine + H(+)</text>
        <dbReference type="Rhea" id="RHEA:16857"/>
        <dbReference type="Rhea" id="RHEA-COMP:11369"/>
        <dbReference type="Rhea" id="RHEA-COMP:13674"/>
        <dbReference type="ChEBI" id="CHEBI:15378"/>
        <dbReference type="ChEBI" id="CHEBI:57856"/>
        <dbReference type="ChEBI" id="CHEBI:59789"/>
        <dbReference type="ChEBI" id="CHEBI:85452"/>
        <dbReference type="ChEBI" id="CHEBI:137933"/>
        <dbReference type="EC" id="2.1.1.113"/>
    </reaction>
</comment>
<keyword evidence="11" id="KW-1185">Reference proteome</keyword>
<dbReference type="GO" id="GO:0009307">
    <property type="term" value="P:DNA restriction-modification system"/>
    <property type="evidence" value="ECO:0007669"/>
    <property type="project" value="UniProtKB-KW"/>
</dbReference>
<evidence type="ECO:0000256" key="1">
    <source>
        <dbReference type="ARBA" id="ARBA00010203"/>
    </source>
</evidence>
<dbReference type="SUPFAM" id="SSF53335">
    <property type="entry name" value="S-adenosyl-L-methionine-dependent methyltransferases"/>
    <property type="match status" value="1"/>
</dbReference>
<proteinExistence type="inferred from homology"/>
<dbReference type="GO" id="GO:0015667">
    <property type="term" value="F:site-specific DNA-methyltransferase (cytosine-N4-specific) activity"/>
    <property type="evidence" value="ECO:0007669"/>
    <property type="project" value="UniProtKB-EC"/>
</dbReference>
<dbReference type="PRINTS" id="PR00508">
    <property type="entry name" value="S21N4MTFRASE"/>
</dbReference>
<gene>
    <name evidence="10" type="ORF">CLV72_109203</name>
</gene>
<dbReference type="InterPro" id="IPR017985">
    <property type="entry name" value="MeTrfase_CN4_CS"/>
</dbReference>
<evidence type="ECO:0000313" key="10">
    <source>
        <dbReference type="EMBL" id="PRX95594.1"/>
    </source>
</evidence>
<dbReference type="GO" id="GO:0032259">
    <property type="term" value="P:methylation"/>
    <property type="evidence" value="ECO:0007669"/>
    <property type="project" value="UniProtKB-KW"/>
</dbReference>
<dbReference type="EC" id="2.1.1.-" evidence="8"/>
<dbReference type="OrthoDB" id="9773060at2"/>
<keyword evidence="2 10" id="KW-0489">Methyltransferase</keyword>
<dbReference type="EMBL" id="PVZC01000009">
    <property type="protein sequence ID" value="PRX95594.1"/>
    <property type="molecule type" value="Genomic_DNA"/>
</dbReference>
<dbReference type="InterPro" id="IPR001091">
    <property type="entry name" value="RM_Methyltransferase"/>
</dbReference>
<evidence type="ECO:0000259" key="9">
    <source>
        <dbReference type="Pfam" id="PF01555"/>
    </source>
</evidence>
<dbReference type="AlphaFoldDB" id="A0A2T0PVN2"/>
<dbReference type="Proteomes" id="UP000237846">
    <property type="component" value="Unassembled WGS sequence"/>
</dbReference>
<accession>A0A2T0PVN2</accession>
<sequence>MSTYFADEQVTLLLGDALEQLRTLPDASADCCVTSPPYYGLRDYGAEGQYGLEATPDEYVQRLRAVFAEVRRVLDPAGTLWLNLGDSYYSAKGAPVGADRSQRARRWDAVRPLDRSGLGYPRKSLLMIPARVAIALQADGWTLRAEIIWRRPGAQPEPTAHDRPGRSTERIYLLAAGPRYHYDRSAPGSDTDVWTIGTDRAAASHGHTAPYPLALPLRAIAAGCKPGGTVLDPFSGSGTTGDAARRLGRNYIGIDINPRYHDLAVARFAQGVLDLGDQEVPA</sequence>
<dbReference type="InterPro" id="IPR029063">
    <property type="entry name" value="SAM-dependent_MTases_sf"/>
</dbReference>
<reference evidence="10 11" key="1">
    <citation type="submission" date="2018-03" db="EMBL/GenBank/DDBJ databases">
        <title>Genomic Encyclopedia of Archaeal and Bacterial Type Strains, Phase II (KMG-II): from individual species to whole genera.</title>
        <authorList>
            <person name="Goeker M."/>
        </authorList>
    </citation>
    <scope>NUCLEOTIDE SEQUENCE [LARGE SCALE GENOMIC DNA]</scope>
    <source>
        <strain evidence="10 11">DSM 45601</strain>
    </source>
</reference>
<evidence type="ECO:0000256" key="6">
    <source>
        <dbReference type="ARBA" id="ARBA00023125"/>
    </source>
</evidence>
<dbReference type="Pfam" id="PF01555">
    <property type="entry name" value="N6_N4_Mtase"/>
    <property type="match status" value="1"/>
</dbReference>
<evidence type="ECO:0000256" key="8">
    <source>
        <dbReference type="RuleBase" id="RU362026"/>
    </source>
</evidence>
<keyword evidence="4" id="KW-0949">S-adenosyl-L-methionine</keyword>
<keyword evidence="3 10" id="KW-0808">Transferase</keyword>
<dbReference type="GO" id="GO:0008170">
    <property type="term" value="F:N-methyltransferase activity"/>
    <property type="evidence" value="ECO:0007669"/>
    <property type="project" value="InterPro"/>
</dbReference>
<dbReference type="PROSITE" id="PS00093">
    <property type="entry name" value="N4_MTASE"/>
    <property type="match status" value="1"/>
</dbReference>
<evidence type="ECO:0000256" key="2">
    <source>
        <dbReference type="ARBA" id="ARBA00022603"/>
    </source>
</evidence>
<name>A0A2T0PVN2_9ACTN</name>
<keyword evidence="6" id="KW-0238">DNA-binding</keyword>
<evidence type="ECO:0000256" key="5">
    <source>
        <dbReference type="ARBA" id="ARBA00022747"/>
    </source>
</evidence>
<evidence type="ECO:0000256" key="7">
    <source>
        <dbReference type="ARBA" id="ARBA00049120"/>
    </source>
</evidence>
<comment type="caution">
    <text evidence="10">The sequence shown here is derived from an EMBL/GenBank/DDBJ whole genome shotgun (WGS) entry which is preliminary data.</text>
</comment>
<feature type="domain" description="DNA methylase N-4/N-6" evidence="9">
    <location>
        <begin position="30"/>
        <end position="265"/>
    </location>
</feature>
<dbReference type="RefSeq" id="WP_106251806.1">
    <property type="nucleotide sequence ID" value="NZ_PVZC01000009.1"/>
</dbReference>
<keyword evidence="5" id="KW-0680">Restriction system</keyword>
<dbReference type="Gene3D" id="3.40.50.150">
    <property type="entry name" value="Vaccinia Virus protein VP39"/>
    <property type="match status" value="1"/>
</dbReference>
<dbReference type="GO" id="GO:0003677">
    <property type="term" value="F:DNA binding"/>
    <property type="evidence" value="ECO:0007669"/>
    <property type="project" value="UniProtKB-KW"/>
</dbReference>
<evidence type="ECO:0000313" key="11">
    <source>
        <dbReference type="Proteomes" id="UP000237846"/>
    </source>
</evidence>
<protein>
    <recommendedName>
        <fullName evidence="8">Methyltransferase</fullName>
        <ecNumber evidence="8">2.1.1.-</ecNumber>
    </recommendedName>
</protein>
<organism evidence="10 11">
    <name type="scientific">Allonocardiopsis opalescens</name>
    <dbReference type="NCBI Taxonomy" id="1144618"/>
    <lineage>
        <taxon>Bacteria</taxon>
        <taxon>Bacillati</taxon>
        <taxon>Actinomycetota</taxon>
        <taxon>Actinomycetes</taxon>
        <taxon>Streptosporangiales</taxon>
        <taxon>Allonocardiopsis</taxon>
    </lineage>
</organism>
<dbReference type="InterPro" id="IPR002941">
    <property type="entry name" value="DNA_methylase_N4/N6"/>
</dbReference>